<dbReference type="SMART" id="SM00915">
    <property type="entry name" value="Jacalin"/>
    <property type="match status" value="1"/>
</dbReference>
<dbReference type="InterPro" id="IPR033734">
    <property type="entry name" value="Jacalin-like_lectin_dom_plant"/>
</dbReference>
<gene>
    <name evidence="4" type="primary">BnaC05g36760D</name>
    <name evidence="4" type="ORF">GSBRNA2T00076064001</name>
</gene>
<evidence type="ECO:0000259" key="3">
    <source>
        <dbReference type="PROSITE" id="PS51752"/>
    </source>
</evidence>
<name>A0A078HZW7_BRANA</name>
<dbReference type="Pfam" id="PF01419">
    <property type="entry name" value="Jacalin"/>
    <property type="match status" value="1"/>
</dbReference>
<reference evidence="4 5" key="1">
    <citation type="journal article" date="2014" name="Science">
        <title>Plant genetics. Early allopolyploid evolution in the post-Neolithic Brassica napus oilseed genome.</title>
        <authorList>
            <person name="Chalhoub B."/>
            <person name="Denoeud F."/>
            <person name="Liu S."/>
            <person name="Parkin I.A."/>
            <person name="Tang H."/>
            <person name="Wang X."/>
            <person name="Chiquet J."/>
            <person name="Belcram H."/>
            <person name="Tong C."/>
            <person name="Samans B."/>
            <person name="Correa M."/>
            <person name="Da Silva C."/>
            <person name="Just J."/>
            <person name="Falentin C."/>
            <person name="Koh C.S."/>
            <person name="Le Clainche I."/>
            <person name="Bernard M."/>
            <person name="Bento P."/>
            <person name="Noel B."/>
            <person name="Labadie K."/>
            <person name="Alberti A."/>
            <person name="Charles M."/>
            <person name="Arnaud D."/>
            <person name="Guo H."/>
            <person name="Daviaud C."/>
            <person name="Alamery S."/>
            <person name="Jabbari K."/>
            <person name="Zhao M."/>
            <person name="Edger P.P."/>
            <person name="Chelaifa H."/>
            <person name="Tack D."/>
            <person name="Lassalle G."/>
            <person name="Mestiri I."/>
            <person name="Schnel N."/>
            <person name="Le Paslier M.C."/>
            <person name="Fan G."/>
            <person name="Renault V."/>
            <person name="Bayer P.E."/>
            <person name="Golicz A.A."/>
            <person name="Manoli S."/>
            <person name="Lee T.H."/>
            <person name="Thi V.H."/>
            <person name="Chalabi S."/>
            <person name="Hu Q."/>
            <person name="Fan C."/>
            <person name="Tollenaere R."/>
            <person name="Lu Y."/>
            <person name="Battail C."/>
            <person name="Shen J."/>
            <person name="Sidebottom C.H."/>
            <person name="Wang X."/>
            <person name="Canaguier A."/>
            <person name="Chauveau A."/>
            <person name="Berard A."/>
            <person name="Deniot G."/>
            <person name="Guan M."/>
            <person name="Liu Z."/>
            <person name="Sun F."/>
            <person name="Lim Y.P."/>
            <person name="Lyons E."/>
            <person name="Town C.D."/>
            <person name="Bancroft I."/>
            <person name="Wang X."/>
            <person name="Meng J."/>
            <person name="Ma J."/>
            <person name="Pires J.C."/>
            <person name="King G.J."/>
            <person name="Brunel D."/>
            <person name="Delourme R."/>
            <person name="Renard M."/>
            <person name="Aury J.M."/>
            <person name="Adams K.L."/>
            <person name="Batley J."/>
            <person name="Snowdon R.J."/>
            <person name="Tost J."/>
            <person name="Edwards D."/>
            <person name="Zhou Y."/>
            <person name="Hua W."/>
            <person name="Sharpe A.G."/>
            <person name="Paterson A.H."/>
            <person name="Guan C."/>
            <person name="Wincker P."/>
        </authorList>
    </citation>
    <scope>NUCLEOTIDE SEQUENCE [LARGE SCALE GENOMIC DNA]</scope>
    <source>
        <strain evidence="5">cv. Darmor-bzh</strain>
    </source>
</reference>
<dbReference type="FunFam" id="2.100.10.30:FF:000001">
    <property type="entry name" value="Jacalin-related lectin 33"/>
    <property type="match status" value="1"/>
</dbReference>
<evidence type="ECO:0000256" key="2">
    <source>
        <dbReference type="ARBA" id="ARBA00022734"/>
    </source>
</evidence>
<keyword evidence="2" id="KW-0430">Lectin</keyword>
<dbReference type="AlphaFoldDB" id="A0A078HZW7"/>
<dbReference type="InterPro" id="IPR036404">
    <property type="entry name" value="Jacalin-like_lectin_dom_sf"/>
</dbReference>
<evidence type="ECO:0000313" key="5">
    <source>
        <dbReference type="Proteomes" id="UP000028999"/>
    </source>
</evidence>
<dbReference type="PANTHER" id="PTHR47293:SF64">
    <property type="entry name" value="JACALIN-RELATED LECTIN 35"/>
    <property type="match status" value="1"/>
</dbReference>
<organism evidence="4 5">
    <name type="scientific">Brassica napus</name>
    <name type="common">Rape</name>
    <dbReference type="NCBI Taxonomy" id="3708"/>
    <lineage>
        <taxon>Eukaryota</taxon>
        <taxon>Viridiplantae</taxon>
        <taxon>Streptophyta</taxon>
        <taxon>Embryophyta</taxon>
        <taxon>Tracheophyta</taxon>
        <taxon>Spermatophyta</taxon>
        <taxon>Magnoliopsida</taxon>
        <taxon>eudicotyledons</taxon>
        <taxon>Gunneridae</taxon>
        <taxon>Pentapetalae</taxon>
        <taxon>rosids</taxon>
        <taxon>malvids</taxon>
        <taxon>Brassicales</taxon>
        <taxon>Brassicaceae</taxon>
        <taxon>Brassiceae</taxon>
        <taxon>Brassica</taxon>
    </lineage>
</organism>
<dbReference type="PANTHER" id="PTHR47293">
    <property type="entry name" value="JACALIN-RELATED LECTIN 3"/>
    <property type="match status" value="1"/>
</dbReference>
<dbReference type="EMBL" id="LK032545">
    <property type="protein sequence ID" value="CDY43101.1"/>
    <property type="molecule type" value="Genomic_DNA"/>
</dbReference>
<dbReference type="Gene3D" id="2.100.10.30">
    <property type="entry name" value="Jacalin-like lectin domain"/>
    <property type="match status" value="1"/>
</dbReference>
<dbReference type="STRING" id="3708.A0A078HZW7"/>
<evidence type="ECO:0000256" key="1">
    <source>
        <dbReference type="ARBA" id="ARBA00006568"/>
    </source>
</evidence>
<dbReference type="OMA" id="YIHQIGV"/>
<dbReference type="Gramene" id="CDY43101">
    <property type="protein sequence ID" value="CDY43101"/>
    <property type="gene ID" value="GSBRNA2T00076064001"/>
</dbReference>
<accession>A0A078HZW7</accession>
<evidence type="ECO:0000313" key="4">
    <source>
        <dbReference type="EMBL" id="CDY43101.1"/>
    </source>
</evidence>
<dbReference type="PaxDb" id="3708-A0A078HZW7"/>
<dbReference type="CDD" id="cd09612">
    <property type="entry name" value="Jacalin"/>
    <property type="match status" value="1"/>
</dbReference>
<dbReference type="PROSITE" id="PS51752">
    <property type="entry name" value="JACALIN_LECTIN"/>
    <property type="match status" value="1"/>
</dbReference>
<keyword evidence="5" id="KW-1185">Reference proteome</keyword>
<dbReference type="SUPFAM" id="SSF51101">
    <property type="entry name" value="Mannose-binding lectins"/>
    <property type="match status" value="1"/>
</dbReference>
<dbReference type="GO" id="GO:0030246">
    <property type="term" value="F:carbohydrate binding"/>
    <property type="evidence" value="ECO:0007669"/>
    <property type="project" value="UniProtKB-KW"/>
</dbReference>
<feature type="domain" description="Jacalin-type lectin" evidence="3">
    <location>
        <begin position="2"/>
        <end position="144"/>
    </location>
</feature>
<dbReference type="Proteomes" id="UP000028999">
    <property type="component" value="Unassembled WGS sequence"/>
</dbReference>
<protein>
    <submittedName>
        <fullName evidence="4">BnaC05g36760D protein</fullName>
    </submittedName>
</protein>
<comment type="similarity">
    <text evidence="1">Belongs to the jacalin lectin family.</text>
</comment>
<proteinExistence type="inferred from homology"/>
<sequence>MAKKLDAQGGRGGEVWDDGGVYENVKKVYVGQGDSGVVYVKFDYEKDGKIVSLEHGKKTILDPEEFVLEDGEYITSVIGYHDKVYGVDAPAILCLKFKTNKRTSDPYGMDSGTEFVLEKKDHKIVGFYGQAGNFLYKIGVKVAPITN</sequence>
<dbReference type="InterPro" id="IPR001229">
    <property type="entry name" value="Jacalin-like_lectin_dom"/>
</dbReference>